<dbReference type="EMBL" id="CP097506">
    <property type="protein sequence ID" value="URD97092.1"/>
    <property type="molecule type" value="Genomic_DNA"/>
</dbReference>
<dbReference type="OrthoDB" id="10387813at2759"/>
<evidence type="ECO:0000313" key="2">
    <source>
        <dbReference type="EMBL" id="URD97092.1"/>
    </source>
</evidence>
<keyword evidence="3" id="KW-1185">Reference proteome</keyword>
<dbReference type="AlphaFoldDB" id="A0A9E7FNA6"/>
<dbReference type="Proteomes" id="UP001055439">
    <property type="component" value="Chromosome 4"/>
</dbReference>
<protein>
    <submittedName>
        <fullName evidence="2">Uncharacterized protein</fullName>
    </submittedName>
</protein>
<evidence type="ECO:0000256" key="1">
    <source>
        <dbReference type="SAM" id="MobiDB-lite"/>
    </source>
</evidence>
<evidence type="ECO:0000313" key="3">
    <source>
        <dbReference type="Proteomes" id="UP001055439"/>
    </source>
</evidence>
<reference evidence="2" key="1">
    <citation type="submission" date="2022-05" db="EMBL/GenBank/DDBJ databases">
        <title>The Musa troglodytarum L. genome provides insights into the mechanism of non-climacteric behaviour and enrichment of carotenoids.</title>
        <authorList>
            <person name="Wang J."/>
        </authorList>
    </citation>
    <scope>NUCLEOTIDE SEQUENCE</scope>
    <source>
        <tissue evidence="2">Leaf</tissue>
    </source>
</reference>
<name>A0A9E7FNA6_9LILI</name>
<proteinExistence type="predicted"/>
<sequence>MLSPNHFPCARGATTAKPNPPNRQSSSCKGGRWPTIGIRAQGSPPALPTASRTATSVGLYHRGR</sequence>
<feature type="region of interest" description="Disordered" evidence="1">
    <location>
        <begin position="1"/>
        <end position="64"/>
    </location>
</feature>
<accession>A0A9E7FNA6</accession>
<gene>
    <name evidence="2" type="ORF">MUK42_30338</name>
</gene>
<organism evidence="2 3">
    <name type="scientific">Musa troglodytarum</name>
    <name type="common">fe'i banana</name>
    <dbReference type="NCBI Taxonomy" id="320322"/>
    <lineage>
        <taxon>Eukaryota</taxon>
        <taxon>Viridiplantae</taxon>
        <taxon>Streptophyta</taxon>
        <taxon>Embryophyta</taxon>
        <taxon>Tracheophyta</taxon>
        <taxon>Spermatophyta</taxon>
        <taxon>Magnoliopsida</taxon>
        <taxon>Liliopsida</taxon>
        <taxon>Zingiberales</taxon>
        <taxon>Musaceae</taxon>
        <taxon>Musa</taxon>
    </lineage>
</organism>